<dbReference type="RefSeq" id="WP_311658271.1">
    <property type="nucleotide sequence ID" value="NZ_JAVRHY010000005.1"/>
</dbReference>
<gene>
    <name evidence="3" type="ORF">RM531_06890</name>
</gene>
<evidence type="ECO:0000256" key="1">
    <source>
        <dbReference type="SAM" id="Coils"/>
    </source>
</evidence>
<evidence type="ECO:0000313" key="4">
    <source>
        <dbReference type="Proteomes" id="UP001259982"/>
    </source>
</evidence>
<feature type="chain" id="PRO_5046983248" evidence="2">
    <location>
        <begin position="23"/>
        <end position="157"/>
    </location>
</feature>
<evidence type="ECO:0000313" key="3">
    <source>
        <dbReference type="EMBL" id="MDT0618195.1"/>
    </source>
</evidence>
<feature type="signal peptide" evidence="2">
    <location>
        <begin position="1"/>
        <end position="22"/>
    </location>
</feature>
<protein>
    <submittedName>
        <fullName evidence="3">Uncharacterized protein</fullName>
    </submittedName>
</protein>
<name>A0ABU3B7Z4_9GAMM</name>
<proteinExistence type="predicted"/>
<evidence type="ECO:0000256" key="2">
    <source>
        <dbReference type="SAM" id="SignalP"/>
    </source>
</evidence>
<dbReference type="EMBL" id="JAVRHY010000005">
    <property type="protein sequence ID" value="MDT0618195.1"/>
    <property type="molecule type" value="Genomic_DNA"/>
</dbReference>
<organism evidence="3 4">
    <name type="scientific">Spectribacter acetivorans</name>
    <dbReference type="NCBI Taxonomy" id="3075603"/>
    <lineage>
        <taxon>Bacteria</taxon>
        <taxon>Pseudomonadati</taxon>
        <taxon>Pseudomonadota</taxon>
        <taxon>Gammaproteobacteria</taxon>
        <taxon>Salinisphaerales</taxon>
        <taxon>Salinisphaeraceae</taxon>
        <taxon>Spectribacter</taxon>
    </lineage>
</organism>
<keyword evidence="1" id="KW-0175">Coiled coil</keyword>
<dbReference type="Proteomes" id="UP001259982">
    <property type="component" value="Unassembled WGS sequence"/>
</dbReference>
<keyword evidence="4" id="KW-1185">Reference proteome</keyword>
<sequence>MTRITHAGLAALALMLATAGHAQTEAGKTDNTLGAEMLAECAQRVQNLREESARLNRAADEFEQRRQALAEQHESVDGGDGVEASGRLLEYNKQAEAFNEDIADFRDEVIAVNDTKQWYHDNCANRAYRRSDLEALPADQAAAMRAGLADVEVPYIE</sequence>
<accession>A0ABU3B7Z4</accession>
<feature type="coiled-coil region" evidence="1">
    <location>
        <begin position="38"/>
        <end position="108"/>
    </location>
</feature>
<reference evidence="3 4" key="1">
    <citation type="submission" date="2023-09" db="EMBL/GenBank/DDBJ databases">
        <authorList>
            <person name="Rey-Velasco X."/>
        </authorList>
    </citation>
    <scope>NUCLEOTIDE SEQUENCE [LARGE SCALE GENOMIC DNA]</scope>
    <source>
        <strain evidence="3 4">P385</strain>
    </source>
</reference>
<comment type="caution">
    <text evidence="3">The sequence shown here is derived from an EMBL/GenBank/DDBJ whole genome shotgun (WGS) entry which is preliminary data.</text>
</comment>
<keyword evidence="2" id="KW-0732">Signal</keyword>